<sequence>MLNDYHALYNWNNMWLLHCCIIKLHRKELLVLYRATKGHFSHRVTSEYKYKCKNKEKGQVPEEQRS</sequence>
<dbReference type="EMBL" id="CM042014">
    <property type="protein sequence ID" value="KAI3721859.1"/>
    <property type="molecule type" value="Genomic_DNA"/>
</dbReference>
<dbReference type="Proteomes" id="UP001055811">
    <property type="component" value="Linkage Group LG06"/>
</dbReference>
<evidence type="ECO:0000313" key="2">
    <source>
        <dbReference type="Proteomes" id="UP001055811"/>
    </source>
</evidence>
<reference evidence="1 2" key="2">
    <citation type="journal article" date="2022" name="Mol. Ecol. Resour.">
        <title>The genomes of chicory, endive, great burdock and yacon provide insights into Asteraceae paleo-polyploidization history and plant inulin production.</title>
        <authorList>
            <person name="Fan W."/>
            <person name="Wang S."/>
            <person name="Wang H."/>
            <person name="Wang A."/>
            <person name="Jiang F."/>
            <person name="Liu H."/>
            <person name="Zhao H."/>
            <person name="Xu D."/>
            <person name="Zhang Y."/>
        </authorList>
    </citation>
    <scope>NUCLEOTIDE SEQUENCE [LARGE SCALE GENOMIC DNA]</scope>
    <source>
        <strain evidence="2">cv. Punajuju</strain>
        <tissue evidence="1">Leaves</tissue>
    </source>
</reference>
<comment type="caution">
    <text evidence="1">The sequence shown here is derived from an EMBL/GenBank/DDBJ whole genome shotgun (WGS) entry which is preliminary data.</text>
</comment>
<organism evidence="1 2">
    <name type="scientific">Cichorium intybus</name>
    <name type="common">Chicory</name>
    <dbReference type="NCBI Taxonomy" id="13427"/>
    <lineage>
        <taxon>Eukaryota</taxon>
        <taxon>Viridiplantae</taxon>
        <taxon>Streptophyta</taxon>
        <taxon>Embryophyta</taxon>
        <taxon>Tracheophyta</taxon>
        <taxon>Spermatophyta</taxon>
        <taxon>Magnoliopsida</taxon>
        <taxon>eudicotyledons</taxon>
        <taxon>Gunneridae</taxon>
        <taxon>Pentapetalae</taxon>
        <taxon>asterids</taxon>
        <taxon>campanulids</taxon>
        <taxon>Asterales</taxon>
        <taxon>Asteraceae</taxon>
        <taxon>Cichorioideae</taxon>
        <taxon>Cichorieae</taxon>
        <taxon>Cichoriinae</taxon>
        <taxon>Cichorium</taxon>
    </lineage>
</organism>
<gene>
    <name evidence="1" type="ORF">L2E82_32878</name>
</gene>
<protein>
    <submittedName>
        <fullName evidence="1">Uncharacterized protein</fullName>
    </submittedName>
</protein>
<proteinExistence type="predicted"/>
<accession>A0ACB9BH37</accession>
<evidence type="ECO:0000313" key="1">
    <source>
        <dbReference type="EMBL" id="KAI3721859.1"/>
    </source>
</evidence>
<name>A0ACB9BH37_CICIN</name>
<keyword evidence="2" id="KW-1185">Reference proteome</keyword>
<reference evidence="2" key="1">
    <citation type="journal article" date="2022" name="Mol. Ecol. Resour.">
        <title>The genomes of chicory, endive, great burdock and yacon provide insights into Asteraceae palaeo-polyploidization history and plant inulin production.</title>
        <authorList>
            <person name="Fan W."/>
            <person name="Wang S."/>
            <person name="Wang H."/>
            <person name="Wang A."/>
            <person name="Jiang F."/>
            <person name="Liu H."/>
            <person name="Zhao H."/>
            <person name="Xu D."/>
            <person name="Zhang Y."/>
        </authorList>
    </citation>
    <scope>NUCLEOTIDE SEQUENCE [LARGE SCALE GENOMIC DNA]</scope>
    <source>
        <strain evidence="2">cv. Punajuju</strain>
    </source>
</reference>